<keyword evidence="3" id="KW-0479">Metal-binding</keyword>
<name>A0A382ZLG6_9ZZZZ</name>
<evidence type="ECO:0000256" key="3">
    <source>
        <dbReference type="ARBA" id="ARBA00022723"/>
    </source>
</evidence>
<dbReference type="GO" id="GO:0046872">
    <property type="term" value="F:metal ion binding"/>
    <property type="evidence" value="ECO:0007669"/>
    <property type="project" value="UniProtKB-KW"/>
</dbReference>
<comment type="similarity">
    <text evidence="2">Belongs to the class-V pyridoxal-phosphate-dependent aminotransferase family. NifS/IscS subfamily.</text>
</comment>
<dbReference type="EMBL" id="UINC01184774">
    <property type="protein sequence ID" value="SVD96140.1"/>
    <property type="molecule type" value="Genomic_DNA"/>
</dbReference>
<reference evidence="8" key="1">
    <citation type="submission" date="2018-05" db="EMBL/GenBank/DDBJ databases">
        <authorList>
            <person name="Lanie J.A."/>
            <person name="Ng W.-L."/>
            <person name="Kazmierczak K.M."/>
            <person name="Andrzejewski T.M."/>
            <person name="Davidsen T.M."/>
            <person name="Wayne K.J."/>
            <person name="Tettelin H."/>
            <person name="Glass J.I."/>
            <person name="Rusch D."/>
            <person name="Podicherti R."/>
            <person name="Tsui H.-C.T."/>
            <person name="Winkler M.E."/>
        </authorList>
    </citation>
    <scope>NUCLEOTIDE SEQUENCE</scope>
</reference>
<dbReference type="InterPro" id="IPR020578">
    <property type="entry name" value="Aminotrans_V_PyrdxlP_BS"/>
</dbReference>
<feature type="domain" description="Aminotransferase class V" evidence="7">
    <location>
        <begin position="11"/>
        <end position="235"/>
    </location>
</feature>
<sequence>MSESNRCTEAIYLDYNATTPVKPQVSEAIAKALAMTGNPSSVHQFGRGARNAVELARDQVATMIGAPSEEVVFTASGTEANNMALYGARRNRLIISAIEHPSVLRAAEARAGTKLPNNGSDLVVLPVDGEGIVSLDALDRALGKIADDALVSIMLANNETGVIQPVAEIASLAHQRGALVHCDAVQAPGRIAFDVASLGVDMLSLSAHKFGGPKGVGGLFVKAALDLQPLIIGGGQERGRR</sequence>
<dbReference type="PANTHER" id="PTHR11601:SF34">
    <property type="entry name" value="CYSTEINE DESULFURASE"/>
    <property type="match status" value="1"/>
</dbReference>
<dbReference type="GO" id="GO:0051536">
    <property type="term" value="F:iron-sulfur cluster binding"/>
    <property type="evidence" value="ECO:0007669"/>
    <property type="project" value="UniProtKB-KW"/>
</dbReference>
<keyword evidence="5" id="KW-0408">Iron</keyword>
<gene>
    <name evidence="8" type="ORF">METZ01_LOCUS448994</name>
</gene>
<dbReference type="InterPro" id="IPR015424">
    <property type="entry name" value="PyrdxlP-dep_Trfase"/>
</dbReference>
<feature type="non-terminal residue" evidence="8">
    <location>
        <position position="241"/>
    </location>
</feature>
<evidence type="ECO:0000259" key="7">
    <source>
        <dbReference type="Pfam" id="PF00266"/>
    </source>
</evidence>
<evidence type="ECO:0000313" key="8">
    <source>
        <dbReference type="EMBL" id="SVD96140.1"/>
    </source>
</evidence>
<evidence type="ECO:0000256" key="6">
    <source>
        <dbReference type="ARBA" id="ARBA00023014"/>
    </source>
</evidence>
<accession>A0A382ZLG6</accession>
<evidence type="ECO:0000256" key="2">
    <source>
        <dbReference type="ARBA" id="ARBA00006490"/>
    </source>
</evidence>
<keyword evidence="6" id="KW-0411">Iron-sulfur</keyword>
<dbReference type="Pfam" id="PF00266">
    <property type="entry name" value="Aminotran_5"/>
    <property type="match status" value="1"/>
</dbReference>
<dbReference type="InterPro" id="IPR015421">
    <property type="entry name" value="PyrdxlP-dep_Trfase_major"/>
</dbReference>
<protein>
    <recommendedName>
        <fullName evidence="7">Aminotransferase class V domain-containing protein</fullName>
    </recommendedName>
</protein>
<comment type="cofactor">
    <cofactor evidence="1">
        <name>pyridoxal 5'-phosphate</name>
        <dbReference type="ChEBI" id="CHEBI:597326"/>
    </cofactor>
</comment>
<dbReference type="PROSITE" id="PS00595">
    <property type="entry name" value="AA_TRANSFER_CLASS_5"/>
    <property type="match status" value="1"/>
</dbReference>
<dbReference type="Gene3D" id="3.40.640.10">
    <property type="entry name" value="Type I PLP-dependent aspartate aminotransferase-like (Major domain)"/>
    <property type="match status" value="1"/>
</dbReference>
<evidence type="ECO:0000256" key="4">
    <source>
        <dbReference type="ARBA" id="ARBA00022898"/>
    </source>
</evidence>
<evidence type="ECO:0000256" key="5">
    <source>
        <dbReference type="ARBA" id="ARBA00023004"/>
    </source>
</evidence>
<dbReference type="PANTHER" id="PTHR11601">
    <property type="entry name" value="CYSTEINE DESULFURYLASE FAMILY MEMBER"/>
    <property type="match status" value="1"/>
</dbReference>
<proteinExistence type="inferred from homology"/>
<dbReference type="AlphaFoldDB" id="A0A382ZLG6"/>
<organism evidence="8">
    <name type="scientific">marine metagenome</name>
    <dbReference type="NCBI Taxonomy" id="408172"/>
    <lineage>
        <taxon>unclassified sequences</taxon>
        <taxon>metagenomes</taxon>
        <taxon>ecological metagenomes</taxon>
    </lineage>
</organism>
<dbReference type="InterPro" id="IPR000192">
    <property type="entry name" value="Aminotrans_V_dom"/>
</dbReference>
<keyword evidence="4" id="KW-0663">Pyridoxal phosphate</keyword>
<evidence type="ECO:0000256" key="1">
    <source>
        <dbReference type="ARBA" id="ARBA00001933"/>
    </source>
</evidence>
<dbReference type="SUPFAM" id="SSF53383">
    <property type="entry name" value="PLP-dependent transferases"/>
    <property type="match status" value="1"/>
</dbReference>